<evidence type="ECO:0000256" key="3">
    <source>
        <dbReference type="ARBA" id="ARBA00022490"/>
    </source>
</evidence>
<dbReference type="PATRIC" id="fig|269796.9.peg.3006"/>
<feature type="active site" description="Cysteine sulfenic acid (-SOH) intermediate; for peroxidase activity" evidence="10">
    <location>
        <position position="55"/>
    </location>
</feature>
<comment type="function">
    <text evidence="9">Thiol-specific peroxidase that catalyzes the reduction of hydrogen peroxide and organic hydroperoxides to water and alcohols, respectively. Plays a role in cell protection against oxidative stress by detoxifying peroxides.</text>
</comment>
<evidence type="ECO:0000256" key="7">
    <source>
        <dbReference type="ARBA" id="ARBA00023284"/>
    </source>
</evidence>
<keyword evidence="4 12" id="KW-0575">Peroxidase</keyword>
<evidence type="ECO:0000256" key="10">
    <source>
        <dbReference type="PIRSR" id="PIRSR000239-1"/>
    </source>
</evidence>
<dbReference type="GO" id="GO:0033554">
    <property type="term" value="P:cellular response to stress"/>
    <property type="evidence" value="ECO:0007669"/>
    <property type="project" value="TreeGrafter"/>
</dbReference>
<evidence type="ECO:0000256" key="2">
    <source>
        <dbReference type="ARBA" id="ARBA00009796"/>
    </source>
</evidence>
<dbReference type="PANTHER" id="PTHR10681">
    <property type="entry name" value="THIOREDOXIN PEROXIDASE"/>
    <property type="match status" value="1"/>
</dbReference>
<dbReference type="GO" id="GO:0005829">
    <property type="term" value="C:cytosol"/>
    <property type="evidence" value="ECO:0007669"/>
    <property type="project" value="TreeGrafter"/>
</dbReference>
<evidence type="ECO:0000256" key="5">
    <source>
        <dbReference type="ARBA" id="ARBA00023002"/>
    </source>
</evidence>
<evidence type="ECO:0000313" key="13">
    <source>
        <dbReference type="Proteomes" id="UP000001929"/>
    </source>
</evidence>
<dbReference type="SUPFAM" id="SSF52833">
    <property type="entry name" value="Thioredoxin-like"/>
    <property type="match status" value="1"/>
</dbReference>
<dbReference type="Gene3D" id="3.40.30.10">
    <property type="entry name" value="Glutaredoxin"/>
    <property type="match status" value="1"/>
</dbReference>
<evidence type="ECO:0000259" key="11">
    <source>
        <dbReference type="PROSITE" id="PS51352"/>
    </source>
</evidence>
<name>Q2RQA1_RHORT</name>
<accession>Q2RQA1</accession>
<evidence type="ECO:0000256" key="8">
    <source>
        <dbReference type="ARBA" id="ARBA00032824"/>
    </source>
</evidence>
<dbReference type="Pfam" id="PF00578">
    <property type="entry name" value="AhpC-TSA"/>
    <property type="match status" value="1"/>
</dbReference>
<dbReference type="AlphaFoldDB" id="Q2RQA1"/>
<dbReference type="InterPro" id="IPR019479">
    <property type="entry name" value="Peroxiredoxin_C"/>
</dbReference>
<evidence type="ECO:0000313" key="12">
    <source>
        <dbReference type="EMBL" id="ABC23694.1"/>
    </source>
</evidence>
<dbReference type="RefSeq" id="WP_011390647.1">
    <property type="nucleotide sequence ID" value="NC_007643.1"/>
</dbReference>
<dbReference type="HOGENOM" id="CLU_042529_21_1_5"/>
<dbReference type="eggNOG" id="COG0450">
    <property type="taxonomic scope" value="Bacteria"/>
</dbReference>
<dbReference type="FunFam" id="3.40.30.10:FF:000002">
    <property type="entry name" value="Alkyl hydroperoxide reductase C"/>
    <property type="match status" value="1"/>
</dbReference>
<dbReference type="InterPro" id="IPR013766">
    <property type="entry name" value="Thioredoxin_domain"/>
</dbReference>
<dbReference type="EMBL" id="CP000230">
    <property type="protein sequence ID" value="ABC23694.1"/>
    <property type="molecule type" value="Genomic_DNA"/>
</dbReference>
<keyword evidence="13" id="KW-1185">Reference proteome</keyword>
<dbReference type="GO" id="GO:0006979">
    <property type="term" value="P:response to oxidative stress"/>
    <property type="evidence" value="ECO:0007669"/>
    <property type="project" value="TreeGrafter"/>
</dbReference>
<dbReference type="Proteomes" id="UP000001929">
    <property type="component" value="Chromosome"/>
</dbReference>
<dbReference type="KEGG" id="rru:Rru_A2897"/>
<comment type="subcellular location">
    <subcellularLocation>
        <location evidence="1">Cytoplasm</location>
    </subcellularLocation>
</comment>
<dbReference type="GO" id="GO:0008379">
    <property type="term" value="F:thioredoxin peroxidase activity"/>
    <property type="evidence" value="ECO:0007669"/>
    <property type="project" value="TreeGrafter"/>
</dbReference>
<dbReference type="GO" id="GO:0042744">
    <property type="term" value="P:hydrogen peroxide catabolic process"/>
    <property type="evidence" value="ECO:0007669"/>
    <property type="project" value="TreeGrafter"/>
</dbReference>
<dbReference type="PROSITE" id="PS51352">
    <property type="entry name" value="THIOREDOXIN_2"/>
    <property type="match status" value="1"/>
</dbReference>
<feature type="domain" description="Thioredoxin" evidence="11">
    <location>
        <begin position="7"/>
        <end position="167"/>
    </location>
</feature>
<evidence type="ECO:0000256" key="1">
    <source>
        <dbReference type="ARBA" id="ARBA00004496"/>
    </source>
</evidence>
<keyword evidence="5 12" id="KW-0560">Oxidoreductase</keyword>
<dbReference type="InterPro" id="IPR036249">
    <property type="entry name" value="Thioredoxin-like_sf"/>
</dbReference>
<keyword evidence="6" id="KW-1015">Disulfide bond</keyword>
<evidence type="ECO:0000256" key="6">
    <source>
        <dbReference type="ARBA" id="ARBA00023157"/>
    </source>
</evidence>
<dbReference type="Pfam" id="PF10417">
    <property type="entry name" value="1-cysPrx_C"/>
    <property type="match status" value="1"/>
</dbReference>
<protein>
    <recommendedName>
        <fullName evidence="8">Thioredoxin peroxidase</fullName>
    </recommendedName>
</protein>
<evidence type="ECO:0000256" key="4">
    <source>
        <dbReference type="ARBA" id="ARBA00022559"/>
    </source>
</evidence>
<dbReference type="CDD" id="cd03015">
    <property type="entry name" value="PRX_Typ2cys"/>
    <property type="match status" value="1"/>
</dbReference>
<keyword evidence="3" id="KW-0963">Cytoplasm</keyword>
<evidence type="ECO:0000256" key="9">
    <source>
        <dbReference type="ARBA" id="ARBA00037420"/>
    </source>
</evidence>
<dbReference type="PANTHER" id="PTHR10681:SF128">
    <property type="entry name" value="THIOREDOXIN-DEPENDENT PEROXIDE REDUCTASE, MITOCHONDRIAL"/>
    <property type="match status" value="1"/>
</dbReference>
<organism evidence="12 13">
    <name type="scientific">Rhodospirillum rubrum (strain ATCC 11170 / ATH 1.1.1 / DSM 467 / LMG 4362 / NCIMB 8255 / S1)</name>
    <dbReference type="NCBI Taxonomy" id="269796"/>
    <lineage>
        <taxon>Bacteria</taxon>
        <taxon>Pseudomonadati</taxon>
        <taxon>Pseudomonadota</taxon>
        <taxon>Alphaproteobacteria</taxon>
        <taxon>Rhodospirillales</taxon>
        <taxon>Rhodospirillaceae</taxon>
        <taxon>Rhodospirillum</taxon>
    </lineage>
</organism>
<dbReference type="PhylomeDB" id="Q2RQA1"/>
<dbReference type="PIRSF" id="PIRSF000239">
    <property type="entry name" value="AHPC"/>
    <property type="match status" value="1"/>
</dbReference>
<keyword evidence="7" id="KW-0676">Redox-active center</keyword>
<sequence>MTESVGTLTGRPVPDFTAPAVLADNSIVEDFCLKDYLAGFYGLIFFYPLDFTFVCPSEILAHDHRLPAFAAKEAKVVAISVDSQYSHLAWKKTPIAEGGLGPIGFPMVADISKAIARSFGVLLETGVALRASFLVDRGGIVRHQTVNDLPLGRNVDETLRMIDALRFHDAHGQVCPAGWKTGDPGMTASPEGVAAYLSANAERL</sequence>
<dbReference type="EnsemblBacteria" id="ABC23694">
    <property type="protein sequence ID" value="ABC23694"/>
    <property type="gene ID" value="Rru_A2897"/>
</dbReference>
<dbReference type="InterPro" id="IPR050217">
    <property type="entry name" value="Peroxiredoxin"/>
</dbReference>
<dbReference type="GO" id="GO:0045454">
    <property type="term" value="P:cell redox homeostasis"/>
    <property type="evidence" value="ECO:0007669"/>
    <property type="project" value="TreeGrafter"/>
</dbReference>
<reference evidence="12 13" key="1">
    <citation type="journal article" date="2011" name="Stand. Genomic Sci.">
        <title>Complete genome sequence of Rhodospirillum rubrum type strain (S1).</title>
        <authorList>
            <person name="Munk A.C."/>
            <person name="Copeland A."/>
            <person name="Lucas S."/>
            <person name="Lapidus A."/>
            <person name="Del Rio T.G."/>
            <person name="Barry K."/>
            <person name="Detter J.C."/>
            <person name="Hammon N."/>
            <person name="Israni S."/>
            <person name="Pitluck S."/>
            <person name="Brettin T."/>
            <person name="Bruce D."/>
            <person name="Han C."/>
            <person name="Tapia R."/>
            <person name="Gilna P."/>
            <person name="Schmutz J."/>
            <person name="Larimer F."/>
            <person name="Land M."/>
            <person name="Kyrpides N.C."/>
            <person name="Mavromatis K."/>
            <person name="Richardson P."/>
            <person name="Rohde M."/>
            <person name="Goker M."/>
            <person name="Klenk H.P."/>
            <person name="Zhang Y."/>
            <person name="Roberts G.P."/>
            <person name="Reslewic S."/>
            <person name="Schwartz D.C."/>
        </authorList>
    </citation>
    <scope>NUCLEOTIDE SEQUENCE [LARGE SCALE GENOMIC DNA]</scope>
    <source>
        <strain evidence="13">ATCC 11170 / ATH 1.1.1 / DSM 467 / LMG 4362 / NCIMB 8255 / S1</strain>
    </source>
</reference>
<proteinExistence type="inferred from homology"/>
<dbReference type="InterPro" id="IPR000866">
    <property type="entry name" value="AhpC/TSA"/>
</dbReference>
<gene>
    <name evidence="12" type="ordered locus">Rru_A2897</name>
</gene>
<dbReference type="STRING" id="269796.Rru_A2897"/>
<comment type="similarity">
    <text evidence="2">Belongs to the peroxiredoxin family. AhpC/Prx1 subfamily.</text>
</comment>
<dbReference type="InterPro" id="IPR024706">
    <property type="entry name" value="Peroxiredoxin_AhpC-typ"/>
</dbReference>